<dbReference type="Proteomes" id="UP001180020">
    <property type="component" value="Unassembled WGS sequence"/>
</dbReference>
<reference evidence="2" key="1">
    <citation type="journal article" date="2023" name="Nat. Commun.">
        <title>Diploid and tetraploid genomes of Acorus and the evolution of monocots.</title>
        <authorList>
            <person name="Ma L."/>
            <person name="Liu K.W."/>
            <person name="Li Z."/>
            <person name="Hsiao Y.Y."/>
            <person name="Qi Y."/>
            <person name="Fu T."/>
            <person name="Tang G.D."/>
            <person name="Zhang D."/>
            <person name="Sun W.H."/>
            <person name="Liu D.K."/>
            <person name="Li Y."/>
            <person name="Chen G.Z."/>
            <person name="Liu X.D."/>
            <person name="Liao X.Y."/>
            <person name="Jiang Y.T."/>
            <person name="Yu X."/>
            <person name="Hao Y."/>
            <person name="Huang J."/>
            <person name="Zhao X.W."/>
            <person name="Ke S."/>
            <person name="Chen Y.Y."/>
            <person name="Wu W.L."/>
            <person name="Hsu J.L."/>
            <person name="Lin Y.F."/>
            <person name="Huang M.D."/>
            <person name="Li C.Y."/>
            <person name="Huang L."/>
            <person name="Wang Z.W."/>
            <person name="Zhao X."/>
            <person name="Zhong W.Y."/>
            <person name="Peng D.H."/>
            <person name="Ahmad S."/>
            <person name="Lan S."/>
            <person name="Zhang J.S."/>
            <person name="Tsai W.C."/>
            <person name="Van de Peer Y."/>
            <person name="Liu Z.J."/>
        </authorList>
    </citation>
    <scope>NUCLEOTIDE SEQUENCE</scope>
    <source>
        <strain evidence="2">CP</strain>
    </source>
</reference>
<organism evidence="2 3">
    <name type="scientific">Acorus calamus</name>
    <name type="common">Sweet flag</name>
    <dbReference type="NCBI Taxonomy" id="4465"/>
    <lineage>
        <taxon>Eukaryota</taxon>
        <taxon>Viridiplantae</taxon>
        <taxon>Streptophyta</taxon>
        <taxon>Embryophyta</taxon>
        <taxon>Tracheophyta</taxon>
        <taxon>Spermatophyta</taxon>
        <taxon>Magnoliopsida</taxon>
        <taxon>Liliopsida</taxon>
        <taxon>Acoraceae</taxon>
        <taxon>Acorus</taxon>
    </lineage>
</organism>
<dbReference type="EMBL" id="JAUJYO010000017">
    <property type="protein sequence ID" value="KAK1293531.1"/>
    <property type="molecule type" value="Genomic_DNA"/>
</dbReference>
<protein>
    <submittedName>
        <fullName evidence="2">Uncharacterized protein</fullName>
    </submittedName>
</protein>
<feature type="region of interest" description="Disordered" evidence="1">
    <location>
        <begin position="75"/>
        <end position="193"/>
    </location>
</feature>
<accession>A0AAV9CXS4</accession>
<feature type="compositionally biased region" description="Basic and acidic residues" evidence="1">
    <location>
        <begin position="108"/>
        <end position="124"/>
    </location>
</feature>
<reference evidence="2" key="2">
    <citation type="submission" date="2023-06" db="EMBL/GenBank/DDBJ databases">
        <authorList>
            <person name="Ma L."/>
            <person name="Liu K.-W."/>
            <person name="Li Z."/>
            <person name="Hsiao Y.-Y."/>
            <person name="Qi Y."/>
            <person name="Fu T."/>
            <person name="Tang G."/>
            <person name="Zhang D."/>
            <person name="Sun W.-H."/>
            <person name="Liu D.-K."/>
            <person name="Li Y."/>
            <person name="Chen G.-Z."/>
            <person name="Liu X.-D."/>
            <person name="Liao X.-Y."/>
            <person name="Jiang Y.-T."/>
            <person name="Yu X."/>
            <person name="Hao Y."/>
            <person name="Huang J."/>
            <person name="Zhao X.-W."/>
            <person name="Ke S."/>
            <person name="Chen Y.-Y."/>
            <person name="Wu W.-L."/>
            <person name="Hsu J.-L."/>
            <person name="Lin Y.-F."/>
            <person name="Huang M.-D."/>
            <person name="Li C.-Y."/>
            <person name="Huang L."/>
            <person name="Wang Z.-W."/>
            <person name="Zhao X."/>
            <person name="Zhong W.-Y."/>
            <person name="Peng D.-H."/>
            <person name="Ahmad S."/>
            <person name="Lan S."/>
            <person name="Zhang J.-S."/>
            <person name="Tsai W.-C."/>
            <person name="Van De Peer Y."/>
            <person name="Liu Z.-J."/>
        </authorList>
    </citation>
    <scope>NUCLEOTIDE SEQUENCE</scope>
    <source>
        <strain evidence="2">CP</strain>
        <tissue evidence="2">Leaves</tissue>
    </source>
</reference>
<gene>
    <name evidence="2" type="ORF">QJS10_CPB17g01333</name>
</gene>
<evidence type="ECO:0000313" key="3">
    <source>
        <dbReference type="Proteomes" id="UP001180020"/>
    </source>
</evidence>
<name>A0AAV9CXS4_ACOCL</name>
<keyword evidence="3" id="KW-1185">Reference proteome</keyword>
<sequence>MIEIFITVEHNVSFSVLPTPEDREAHIMSRYDSSDEGYDDEYFGEGVPQSFSIFCSDADDEMGEQMHKFSVVFEDEEDDEPNIRKGRAGNVTIEEIDVEEQIEPVHPSQRDSQRRAPGRPRKENNGGAGRSVRGMPTAERGASTGGTARGYFDGDPINRAPGRGYGSGMFSYRTSDHARGYTGLRGMRPPRSS</sequence>
<evidence type="ECO:0000256" key="1">
    <source>
        <dbReference type="SAM" id="MobiDB-lite"/>
    </source>
</evidence>
<proteinExistence type="predicted"/>
<comment type="caution">
    <text evidence="2">The sequence shown here is derived from an EMBL/GenBank/DDBJ whole genome shotgun (WGS) entry which is preliminary data.</text>
</comment>
<dbReference type="AlphaFoldDB" id="A0AAV9CXS4"/>
<evidence type="ECO:0000313" key="2">
    <source>
        <dbReference type="EMBL" id="KAK1293531.1"/>
    </source>
</evidence>